<evidence type="ECO:0000313" key="4">
    <source>
        <dbReference type="Proteomes" id="UP000218675"/>
    </source>
</evidence>
<comment type="caution">
    <text evidence="3">The sequence shown here is derived from an EMBL/GenBank/DDBJ whole genome shotgun (WGS) entry which is preliminary data.</text>
</comment>
<dbReference type="InterPro" id="IPR001173">
    <property type="entry name" value="Glyco_trans_2-like"/>
</dbReference>
<protein>
    <recommendedName>
        <fullName evidence="5">Glycosyltransferase</fullName>
    </recommendedName>
</protein>
<dbReference type="Pfam" id="PF00534">
    <property type="entry name" value="Glycos_transf_1"/>
    <property type="match status" value="1"/>
</dbReference>
<dbReference type="InterPro" id="IPR029044">
    <property type="entry name" value="Nucleotide-diphossugar_trans"/>
</dbReference>
<accession>A0ABX4HIT1</accession>
<evidence type="ECO:0008006" key="5">
    <source>
        <dbReference type="Google" id="ProtNLM"/>
    </source>
</evidence>
<evidence type="ECO:0000313" key="3">
    <source>
        <dbReference type="EMBL" id="PAU72285.1"/>
    </source>
</evidence>
<dbReference type="Pfam" id="PF00535">
    <property type="entry name" value="Glycos_transf_2"/>
    <property type="match status" value="1"/>
</dbReference>
<dbReference type="CDD" id="cd03801">
    <property type="entry name" value="GT4_PimA-like"/>
    <property type="match status" value="1"/>
</dbReference>
<dbReference type="Gene3D" id="3.90.550.10">
    <property type="entry name" value="Spore Coat Polysaccharide Biosynthesis Protein SpsA, Chain A"/>
    <property type="match status" value="1"/>
</dbReference>
<feature type="domain" description="Glycosyl transferase family 1" evidence="1">
    <location>
        <begin position="212"/>
        <end position="337"/>
    </location>
</feature>
<feature type="domain" description="Glycosyltransferase 2-like" evidence="2">
    <location>
        <begin position="766"/>
        <end position="931"/>
    </location>
</feature>
<dbReference type="RefSeq" id="WP_095603738.1">
    <property type="nucleotide sequence ID" value="NZ_NSKA01000003.1"/>
</dbReference>
<proteinExistence type="predicted"/>
<sequence length="1018" mass="114773">MVKTSSSATQKRKPRILWANPFCLLDSSSGASMTVRQMLLQLVAHGYEVQVLGATVFDNPKGMGKLKEQFPDLKAHLHQLIEAQDGPLAHQLVVSYSHNRNHFTTHEEGLWYGQYLYMLDSFKPDVVWFYGGQTLDLLIADEARDRGIPVAFYLANGNYKAPRWCRDVDLILTDSQTTADMYRKEVGYTAKPVGKFIAPGDFIAEHHERNRLLFVNPSWQKGASVFVQLAEKLERERPDIKLEVVEARADWAAVLRETTGKMGKRRGSLSNVTVTANTNDMRGPYGRARLVVAPSLWWESSGRVLAEAMLNGIPALITNRGGMPEMIGDAGIAFDFPEACYEEPYQYLLSDEELQPLADAVINFFDDEDFYQDYVARAWQVGKEKHHLDRATDRLIGALTPLVGQRAGNKDFTIIQRKRHRQRLVSRATKPEFKVDNSLQQLVAVKPGTQQINKEQQTGRLSLTDDFTWQIKGKIMVLDNRASLLKSSLADQMAATEAFGIVAFDPASEIKDAKQYEGSDYIQLFQHALLGDGKAATLHACVAPEMTSTLSPLPPEKLSKRHQFGARLLAELPINTVALDSIEGLGNLDWLILDELSDAITILEHGKQSLTNTLLIQARVSFQPTHEKQPSLAELQHWASRNGFRFYRFHNISHYSHLPEKLSVQTACATEQESGDVLFLPSHERMAILSEKERMKLAFILSAVFAAHDMAFDLIADVSQERAVEFLEAQQLLPKLSSSLKADDITPPASPCIPQSEHVNGEPVVSIICATYNHFNFIEDAIKGFVSQRTNFPFEVIVHDDASSDGTQGVIRKYAEKYPNLIKPIFQKENQYSQNKKPLDICLPLTKGKYIAICEGDDYWTDANKLQIQFDYMEQNPSCVVTHHNAFVFEGRGLVKESKLPQHCIRSFTSDELLKNDCFLLTLSMMFRKKFDKFPKEKGNVGNGDNFLISMLGLYGESAYLEAIKPAAYRLHADSTWSSKTPEEKQKMLANSMKWISIYHEKRGRKGMAKYYANKAAL</sequence>
<dbReference type="SUPFAM" id="SSF53756">
    <property type="entry name" value="UDP-Glycosyltransferase/glycogen phosphorylase"/>
    <property type="match status" value="1"/>
</dbReference>
<dbReference type="Gene3D" id="3.40.50.2000">
    <property type="entry name" value="Glycogen Phosphorylase B"/>
    <property type="match status" value="1"/>
</dbReference>
<name>A0ABX4HIT1_9GAMM</name>
<dbReference type="PANTHER" id="PTHR22916:SF3">
    <property type="entry name" value="UDP-GLCNAC:BETAGAL BETA-1,3-N-ACETYLGLUCOSAMINYLTRANSFERASE-LIKE PROTEIN 1"/>
    <property type="match status" value="1"/>
</dbReference>
<gene>
    <name evidence="3" type="ORF">CK497_11035</name>
</gene>
<dbReference type="PANTHER" id="PTHR22916">
    <property type="entry name" value="GLYCOSYLTRANSFERASE"/>
    <property type="match status" value="1"/>
</dbReference>
<evidence type="ECO:0000259" key="1">
    <source>
        <dbReference type="Pfam" id="PF00534"/>
    </source>
</evidence>
<dbReference type="InterPro" id="IPR001296">
    <property type="entry name" value="Glyco_trans_1"/>
</dbReference>
<reference evidence="3 4" key="1">
    <citation type="submission" date="2017-08" db="EMBL/GenBank/DDBJ databases">
        <title>Halomonas binhaiensis sp. nov., isolated from saline alkaline soil.</title>
        <authorList>
            <person name="Wang D."/>
            <person name="Zhang G."/>
        </authorList>
    </citation>
    <scope>NUCLEOTIDE SEQUENCE [LARGE SCALE GENOMIC DNA]</scope>
    <source>
        <strain evidence="3 4">WN018</strain>
    </source>
</reference>
<evidence type="ECO:0000259" key="2">
    <source>
        <dbReference type="Pfam" id="PF00535"/>
    </source>
</evidence>
<dbReference type="Proteomes" id="UP000218675">
    <property type="component" value="Unassembled WGS sequence"/>
</dbReference>
<dbReference type="SUPFAM" id="SSF53448">
    <property type="entry name" value="Nucleotide-diphospho-sugar transferases"/>
    <property type="match status" value="1"/>
</dbReference>
<dbReference type="EMBL" id="NSKA01000003">
    <property type="protein sequence ID" value="PAU72285.1"/>
    <property type="molecule type" value="Genomic_DNA"/>
</dbReference>
<organism evidence="3 4">
    <name type="scientific">Vreelandella alkaliphila</name>
    <dbReference type="NCBI Taxonomy" id="272774"/>
    <lineage>
        <taxon>Bacteria</taxon>
        <taxon>Pseudomonadati</taxon>
        <taxon>Pseudomonadota</taxon>
        <taxon>Gammaproteobacteria</taxon>
        <taxon>Oceanospirillales</taxon>
        <taxon>Halomonadaceae</taxon>
        <taxon>Vreelandella</taxon>
    </lineage>
</organism>
<keyword evidence="4" id="KW-1185">Reference proteome</keyword>